<keyword evidence="1" id="KW-1133">Transmembrane helix</keyword>
<feature type="transmembrane region" description="Helical" evidence="1">
    <location>
        <begin position="32"/>
        <end position="51"/>
    </location>
</feature>
<evidence type="ECO:0000313" key="2">
    <source>
        <dbReference type="EMBL" id="KAF7364647.1"/>
    </source>
</evidence>
<protein>
    <submittedName>
        <fullName evidence="2">Uncharacterized protein</fullName>
    </submittedName>
</protein>
<reference evidence="2" key="1">
    <citation type="submission" date="2020-05" db="EMBL/GenBank/DDBJ databases">
        <title>Mycena genomes resolve the evolution of fungal bioluminescence.</title>
        <authorList>
            <person name="Tsai I.J."/>
        </authorList>
    </citation>
    <scope>NUCLEOTIDE SEQUENCE</scope>
    <source>
        <strain evidence="2">CCC161011</strain>
    </source>
</reference>
<sequence>MARLQYLPAFITDYRIGYSPQRPYPWRWTTPLALFILFASAALLTCLNIPLSAYEIVQEFTYYPNATLAALPMSSMIPSFLHAPKATFAPTNITATVGRNVGESSMAYQYYVYAISGFVSCTSPTLFQVTWGLPTHGGLDLFPLLDYFGADLQQALWYG</sequence>
<comment type="caution">
    <text evidence="2">The sequence shown here is derived from an EMBL/GenBank/DDBJ whole genome shotgun (WGS) entry which is preliminary data.</text>
</comment>
<organism evidence="2 3">
    <name type="scientific">Mycena venus</name>
    <dbReference type="NCBI Taxonomy" id="2733690"/>
    <lineage>
        <taxon>Eukaryota</taxon>
        <taxon>Fungi</taxon>
        <taxon>Dikarya</taxon>
        <taxon>Basidiomycota</taxon>
        <taxon>Agaricomycotina</taxon>
        <taxon>Agaricomycetes</taxon>
        <taxon>Agaricomycetidae</taxon>
        <taxon>Agaricales</taxon>
        <taxon>Marasmiineae</taxon>
        <taxon>Mycenaceae</taxon>
        <taxon>Mycena</taxon>
    </lineage>
</organism>
<name>A0A8H7D9M3_9AGAR</name>
<dbReference type="OrthoDB" id="3001227at2759"/>
<keyword evidence="1" id="KW-0472">Membrane</keyword>
<evidence type="ECO:0000256" key="1">
    <source>
        <dbReference type="SAM" id="Phobius"/>
    </source>
</evidence>
<dbReference type="EMBL" id="JACAZI010000003">
    <property type="protein sequence ID" value="KAF7364647.1"/>
    <property type="molecule type" value="Genomic_DNA"/>
</dbReference>
<dbReference type="AlphaFoldDB" id="A0A8H7D9M3"/>
<accession>A0A8H7D9M3</accession>
<dbReference type="Proteomes" id="UP000620124">
    <property type="component" value="Unassembled WGS sequence"/>
</dbReference>
<gene>
    <name evidence="2" type="ORF">MVEN_00334100</name>
</gene>
<proteinExistence type="predicted"/>
<evidence type="ECO:0000313" key="3">
    <source>
        <dbReference type="Proteomes" id="UP000620124"/>
    </source>
</evidence>
<keyword evidence="3" id="KW-1185">Reference proteome</keyword>
<keyword evidence="1" id="KW-0812">Transmembrane</keyword>